<feature type="region of interest" description="Disordered" evidence="7">
    <location>
        <begin position="351"/>
        <end position="377"/>
    </location>
</feature>
<dbReference type="SUPFAM" id="SSF56112">
    <property type="entry name" value="Protein kinase-like (PK-like)"/>
    <property type="match status" value="1"/>
</dbReference>
<dbReference type="InterPro" id="IPR017441">
    <property type="entry name" value="Protein_kinase_ATP_BS"/>
</dbReference>
<keyword evidence="5 6" id="KW-0067">ATP-binding</keyword>
<keyword evidence="10" id="KW-1185">Reference proteome</keyword>
<dbReference type="GO" id="GO:1902749">
    <property type="term" value="P:regulation of cell cycle G2/M phase transition"/>
    <property type="evidence" value="ECO:0007669"/>
    <property type="project" value="TreeGrafter"/>
</dbReference>
<feature type="compositionally biased region" description="Basic residues" evidence="7">
    <location>
        <begin position="1049"/>
        <end position="1060"/>
    </location>
</feature>
<accession>A0AB34JEZ7</accession>
<dbReference type="InterPro" id="IPR011989">
    <property type="entry name" value="ARM-like"/>
</dbReference>
<dbReference type="InterPro" id="IPR000719">
    <property type="entry name" value="Prot_kinase_dom"/>
</dbReference>
<dbReference type="Proteomes" id="UP001515480">
    <property type="component" value="Unassembled WGS sequence"/>
</dbReference>
<dbReference type="PANTHER" id="PTHR43671">
    <property type="entry name" value="SERINE/THREONINE-PROTEIN KINASE NEK"/>
    <property type="match status" value="1"/>
</dbReference>
<dbReference type="SUPFAM" id="SSF48371">
    <property type="entry name" value="ARM repeat"/>
    <property type="match status" value="1"/>
</dbReference>
<dbReference type="Pfam" id="PF00069">
    <property type="entry name" value="Pkinase"/>
    <property type="match status" value="1"/>
</dbReference>
<evidence type="ECO:0000259" key="8">
    <source>
        <dbReference type="PROSITE" id="PS50011"/>
    </source>
</evidence>
<sequence>MSGGAGSSSVPLRLTRFLHQPFDERLAEHEKEEMDKFLLQHAQRYDFSHGDAADSFGSMFRLLVRERFLSQPNCYRIQPRDHRLRVLQCMRVLMRDKAHHAFFVEAGGMSKLVNLFSELEQEHFTQENVEFGSEMLVESLSILKRFASLPSLAEATGEMKLQRALVALLSTREALVLQCVLVAIYQLVQHEEQMHAIGQLGGAETLLCILTDYQLSFKVLAADLIEVLLGERTFARDVVLHDGVAILLSLLHSDDSYLPLSILRSLDRLVTQPDCARDMRQLGGVNVLLSLLSSNAALLGPSSSQMVVAICSVLTTLALDGEAALQIRKANGVYFLGQLLMHEMAEGSPTSVLDSAAAGGSASDPADNAPAVPHRPSHRSSIVGAIHAGHDGGLGPSARAPAKEIAVAPHVLRLLRFVFSTERNRKIFRRLFPPEFFAAFIDVGHFVKDIDRYVGLAQQLSSLAPEARQKMHEALAEVNVGRGPSRHYIKDYAVQELLGKGAFGSVYHVKKDSGERSYAMKELPLDAVGEYGMEGEGHEETANLLKREVQILSQLHHPNIIRYYESFHEGRALYIVMELVEGVTLLDHLNSLSEKSDRMPESRVWMIFSQLCLALRYIHKEQRVVHRDLTPSNIMISVDDVVKMADFGLAKQRMGTATEVMDSVVGTVLYQCPEIVQHESYGEKADIWSLGCILYQMVMLKPPFEGGNPLAVAHKIVEGSYPPLSGQLSPLVHEVVSKLLCVDPAERPDILEVGRLISTVLMSELGRVSKVEHTLRSEVLVEREWRQRHELEALRNKEAVHRLFAQQQLAGTSSNAPPACTRESSPLWRTRKAAKSLSLSISPSRIREIHDPCSRILNQLHKILFISQLPPTMEGELAAQRQVIDKYKRELFSHRNHYRGWNLKDELHKLVSGSQEVVQDIFYGNALGVDAAERQRISYEDLQRLIEQVLAETGYYSLQGSAAEEPPHGPNALEAVASDLTPPPRPPGHQYATPPAARPSMVKPPPSSPLGFASPELMRQDPWLEAGTLRPEPLRVLPTISTATPPYNHQHHHPRRLSGK</sequence>
<evidence type="ECO:0000313" key="9">
    <source>
        <dbReference type="EMBL" id="KAL1520386.1"/>
    </source>
</evidence>
<dbReference type="InterPro" id="IPR016024">
    <property type="entry name" value="ARM-type_fold"/>
</dbReference>
<dbReference type="PROSITE" id="PS50011">
    <property type="entry name" value="PROTEIN_KINASE_DOM"/>
    <property type="match status" value="1"/>
</dbReference>
<reference evidence="9 10" key="1">
    <citation type="journal article" date="2024" name="Science">
        <title>Giant polyketide synthase enzymes in the biosynthesis of giant marine polyether toxins.</title>
        <authorList>
            <person name="Fallon T.R."/>
            <person name="Shende V.V."/>
            <person name="Wierzbicki I.H."/>
            <person name="Pendleton A.L."/>
            <person name="Watervoot N.F."/>
            <person name="Auber R.P."/>
            <person name="Gonzalez D.J."/>
            <person name="Wisecaver J.H."/>
            <person name="Moore B.S."/>
        </authorList>
    </citation>
    <scope>NUCLEOTIDE SEQUENCE [LARGE SCALE GENOMIC DNA]</scope>
    <source>
        <strain evidence="9 10">12B1</strain>
    </source>
</reference>
<dbReference type="AlphaFoldDB" id="A0AB34JEZ7"/>
<evidence type="ECO:0000256" key="1">
    <source>
        <dbReference type="ARBA" id="ARBA00010886"/>
    </source>
</evidence>
<proteinExistence type="inferred from homology"/>
<gene>
    <name evidence="9" type="ORF">AB1Y20_021972</name>
</gene>
<dbReference type="PANTHER" id="PTHR43671:SF92">
    <property type="entry name" value="SERINE_THREONINE-PROTEIN KINASE NEK10"/>
    <property type="match status" value="1"/>
</dbReference>
<feature type="region of interest" description="Disordered" evidence="7">
    <location>
        <begin position="960"/>
        <end position="1060"/>
    </location>
</feature>
<dbReference type="Gene3D" id="1.10.510.10">
    <property type="entry name" value="Transferase(Phosphotransferase) domain 1"/>
    <property type="match status" value="1"/>
</dbReference>
<dbReference type="PROSITE" id="PS00107">
    <property type="entry name" value="PROTEIN_KINASE_ATP"/>
    <property type="match status" value="1"/>
</dbReference>
<name>A0AB34JEZ7_PRYPA</name>
<dbReference type="GO" id="GO:0004674">
    <property type="term" value="F:protein serine/threonine kinase activity"/>
    <property type="evidence" value="ECO:0007669"/>
    <property type="project" value="TreeGrafter"/>
</dbReference>
<dbReference type="EMBL" id="JBGBPQ010000008">
    <property type="protein sequence ID" value="KAL1520386.1"/>
    <property type="molecule type" value="Genomic_DNA"/>
</dbReference>
<protein>
    <recommendedName>
        <fullName evidence="8">Protein kinase domain-containing protein</fullName>
    </recommendedName>
</protein>
<evidence type="ECO:0000256" key="7">
    <source>
        <dbReference type="SAM" id="MobiDB-lite"/>
    </source>
</evidence>
<evidence type="ECO:0000256" key="6">
    <source>
        <dbReference type="PROSITE-ProRule" id="PRU10141"/>
    </source>
</evidence>
<evidence type="ECO:0000256" key="5">
    <source>
        <dbReference type="ARBA" id="ARBA00022840"/>
    </source>
</evidence>
<dbReference type="Gene3D" id="1.25.10.10">
    <property type="entry name" value="Leucine-rich Repeat Variant"/>
    <property type="match status" value="1"/>
</dbReference>
<organism evidence="9 10">
    <name type="scientific">Prymnesium parvum</name>
    <name type="common">Toxic golden alga</name>
    <dbReference type="NCBI Taxonomy" id="97485"/>
    <lineage>
        <taxon>Eukaryota</taxon>
        <taxon>Haptista</taxon>
        <taxon>Haptophyta</taxon>
        <taxon>Prymnesiophyceae</taxon>
        <taxon>Prymnesiales</taxon>
        <taxon>Prymnesiaceae</taxon>
        <taxon>Prymnesium</taxon>
    </lineage>
</organism>
<feature type="binding site" evidence="6">
    <location>
        <position position="521"/>
    </location>
    <ligand>
        <name>ATP</name>
        <dbReference type="ChEBI" id="CHEBI:30616"/>
    </ligand>
</feature>
<dbReference type="PROSITE" id="PS00109">
    <property type="entry name" value="PROTEIN_KINASE_TYR"/>
    <property type="match status" value="1"/>
</dbReference>
<dbReference type="GO" id="GO:0005524">
    <property type="term" value="F:ATP binding"/>
    <property type="evidence" value="ECO:0007669"/>
    <property type="project" value="UniProtKB-UniRule"/>
</dbReference>
<evidence type="ECO:0000313" key="10">
    <source>
        <dbReference type="Proteomes" id="UP001515480"/>
    </source>
</evidence>
<feature type="domain" description="Protein kinase" evidence="8">
    <location>
        <begin position="492"/>
        <end position="761"/>
    </location>
</feature>
<dbReference type="InterPro" id="IPR008266">
    <property type="entry name" value="Tyr_kinase_AS"/>
</dbReference>
<keyword evidence="2" id="KW-0808">Transferase</keyword>
<evidence type="ECO:0000256" key="2">
    <source>
        <dbReference type="ARBA" id="ARBA00022679"/>
    </source>
</evidence>
<dbReference type="FunFam" id="3.30.200.20:FF:000042">
    <property type="entry name" value="Aurora kinase A"/>
    <property type="match status" value="1"/>
</dbReference>
<dbReference type="InterPro" id="IPR011009">
    <property type="entry name" value="Kinase-like_dom_sf"/>
</dbReference>
<feature type="compositionally biased region" description="Low complexity" evidence="7">
    <location>
        <begin position="354"/>
        <end position="369"/>
    </location>
</feature>
<dbReference type="InterPro" id="IPR050660">
    <property type="entry name" value="NEK_Ser/Thr_kinase"/>
</dbReference>
<comment type="similarity">
    <text evidence="1">Belongs to the protein kinase superfamily. NEK Ser/Thr protein kinase family. NIMA subfamily.</text>
</comment>
<evidence type="ECO:0000256" key="4">
    <source>
        <dbReference type="ARBA" id="ARBA00022777"/>
    </source>
</evidence>
<keyword evidence="3 6" id="KW-0547">Nucleotide-binding</keyword>
<keyword evidence="4" id="KW-0418">Kinase</keyword>
<evidence type="ECO:0000256" key="3">
    <source>
        <dbReference type="ARBA" id="ARBA00022741"/>
    </source>
</evidence>
<comment type="caution">
    <text evidence="9">The sequence shown here is derived from an EMBL/GenBank/DDBJ whole genome shotgun (WGS) entry which is preliminary data.</text>
</comment>